<dbReference type="PANTHER" id="PTHR13265:SF0">
    <property type="entry name" value="HPR1"/>
    <property type="match status" value="1"/>
</dbReference>
<dbReference type="Pfam" id="PF11957">
    <property type="entry name" value="efThoc1"/>
    <property type="match status" value="1"/>
</dbReference>
<feature type="region of interest" description="Disordered" evidence="1">
    <location>
        <begin position="268"/>
        <end position="299"/>
    </location>
</feature>
<name>A0A4S9XYB8_AURPU</name>
<gene>
    <name evidence="2" type="ORF">D6C84_03744</name>
</gene>
<comment type="caution">
    <text evidence="2">The sequence shown here is derived from an EMBL/GenBank/DDBJ whole genome shotgun (WGS) entry which is preliminary data.</text>
</comment>
<dbReference type="EMBL" id="QZBT01000039">
    <property type="protein sequence ID" value="THZ84930.1"/>
    <property type="molecule type" value="Genomic_DNA"/>
</dbReference>
<protein>
    <submittedName>
        <fullName evidence="2">Nuclear matrix protein</fullName>
    </submittedName>
</protein>
<accession>A0A4S9XYB8</accession>
<feature type="compositionally biased region" description="Basic and acidic residues" evidence="1">
    <location>
        <begin position="623"/>
        <end position="633"/>
    </location>
</feature>
<feature type="compositionally biased region" description="Basic and acidic residues" evidence="1">
    <location>
        <begin position="654"/>
        <end position="663"/>
    </location>
</feature>
<reference evidence="2 3" key="1">
    <citation type="submission" date="2018-10" db="EMBL/GenBank/DDBJ databases">
        <title>Fifty Aureobasidium pullulans genomes reveal a recombining polyextremotolerant generalist.</title>
        <authorList>
            <person name="Gostincar C."/>
            <person name="Turk M."/>
            <person name="Zajc J."/>
            <person name="Gunde-Cimerman N."/>
        </authorList>
    </citation>
    <scope>NUCLEOTIDE SEQUENCE [LARGE SCALE GENOMIC DNA]</scope>
    <source>
        <strain evidence="2 3">EXF-3403</strain>
    </source>
</reference>
<dbReference type="Proteomes" id="UP000310039">
    <property type="component" value="Unassembled WGS sequence"/>
</dbReference>
<organism evidence="2 3">
    <name type="scientific">Aureobasidium pullulans</name>
    <name type="common">Black yeast</name>
    <name type="synonym">Pullularia pullulans</name>
    <dbReference type="NCBI Taxonomy" id="5580"/>
    <lineage>
        <taxon>Eukaryota</taxon>
        <taxon>Fungi</taxon>
        <taxon>Dikarya</taxon>
        <taxon>Ascomycota</taxon>
        <taxon>Pezizomycotina</taxon>
        <taxon>Dothideomycetes</taxon>
        <taxon>Dothideomycetidae</taxon>
        <taxon>Dothideales</taxon>
        <taxon>Saccotheciaceae</taxon>
        <taxon>Aureobasidium</taxon>
    </lineage>
</organism>
<sequence>MAQTSAARREPIDGYDNSNWYFELPDNRIGFKLFAVIAMAADAITEPQSVGIVSARLRALLQRARQIKSVETIDPPLPVSDLALEVSSLGKDVFQSQPDAHKFSVVETAARKIFYETIQSTDIKTPGFVRMWDFLDLLLLCGELGQCEPILPFWLVEELLDSQTTEGCRTIFDYLESRRERLIQKDFHKTHLALLRSCNELLRRLSRAEDAVFCGRVFFFLFQTFPLGDKSSVNLRGEYHTENVTVFEKDPPADVEAPEPMDVVMEMEPDAESKSKDGKDTVSTKDLAKTSMDKKGEDVKNENSEFYPIFWRLQHDFSNPIRLFEDENFSPFKNGIEKTLTKFKKTPVVAQTKSAGDAQRGIKRKLGDDNGDQYASNYNPKYLTSRELFELELSDLAFQRHILVQGLILIDFLLSLTEKAKKKWAEVEKTSSKSANRGLLYGFTLSEDNEKWVISTRSRIAGYLQEGPEGKFYYRMVDTVLSRDKNWVRWKLESCPQIVKEAVTPEENTEAKSGARQATVNKRLKAKPMGAIDVTFLAEVDNAKGLEALKDASRFTAPSPEKLVKGIESDDLDLEMAMTEDEKYSLEAAKQSKTWRALRAASRTSLALLDKMDPSTRLPALFKQEENQKESAAHDPSVSAPENDSGEVAVATDGKAEEQEVTE</sequence>
<dbReference type="GO" id="GO:0006406">
    <property type="term" value="P:mRNA export from nucleus"/>
    <property type="evidence" value="ECO:0007669"/>
    <property type="project" value="TreeGrafter"/>
</dbReference>
<evidence type="ECO:0000313" key="3">
    <source>
        <dbReference type="Proteomes" id="UP000310039"/>
    </source>
</evidence>
<feature type="compositionally biased region" description="Basic and acidic residues" evidence="1">
    <location>
        <begin position="271"/>
        <end position="299"/>
    </location>
</feature>
<dbReference type="InterPro" id="IPR021861">
    <property type="entry name" value="THO_THOC1"/>
</dbReference>
<dbReference type="GO" id="GO:0000445">
    <property type="term" value="C:THO complex part of transcription export complex"/>
    <property type="evidence" value="ECO:0007669"/>
    <property type="project" value="TreeGrafter"/>
</dbReference>
<evidence type="ECO:0000256" key="1">
    <source>
        <dbReference type="SAM" id="MobiDB-lite"/>
    </source>
</evidence>
<feature type="region of interest" description="Disordered" evidence="1">
    <location>
        <begin position="614"/>
        <end position="663"/>
    </location>
</feature>
<dbReference type="AlphaFoldDB" id="A0A4S9XYB8"/>
<proteinExistence type="predicted"/>
<dbReference type="PANTHER" id="PTHR13265">
    <property type="entry name" value="THO COMPLEX SUBUNIT 1"/>
    <property type="match status" value="1"/>
</dbReference>
<evidence type="ECO:0000313" key="2">
    <source>
        <dbReference type="EMBL" id="THZ84930.1"/>
    </source>
</evidence>